<evidence type="ECO:0000256" key="2">
    <source>
        <dbReference type="SAM" id="MobiDB-lite"/>
    </source>
</evidence>
<dbReference type="GO" id="GO:0005484">
    <property type="term" value="F:SNAP receptor activity"/>
    <property type="evidence" value="ECO:0007669"/>
    <property type="project" value="InterPro"/>
</dbReference>
<dbReference type="GO" id="GO:0006896">
    <property type="term" value="P:Golgi to vacuole transport"/>
    <property type="evidence" value="ECO:0007669"/>
    <property type="project" value="TreeGrafter"/>
</dbReference>
<feature type="non-terminal residue" evidence="5">
    <location>
        <position position="1"/>
    </location>
</feature>
<dbReference type="GO" id="GO:0006906">
    <property type="term" value="P:vesicle fusion"/>
    <property type="evidence" value="ECO:0007669"/>
    <property type="project" value="TreeGrafter"/>
</dbReference>
<dbReference type="InterPro" id="IPR010989">
    <property type="entry name" value="SNARE"/>
</dbReference>
<sequence>HAPGTRSDNHHPAETNHRLIRHRQHKPSNSSRLFSHPAAFRLHSHRYVLVFRIETMSFDQLSSLEAGARTGYTDDPGFRDLQYELKNKLQSLMVSNRKLASDVGVLGTKKDTPRLRERVHGTMEKTRDICRELGEGVKKLQTWEDLTKQQKYEQTKISSDFQAALQEFQSLQRKALEKEKASVSAARTAHDAEQTGAGSPSGAPLEQLQRQEFAPLANQDEVDFQEALIIEREEEIRNIEQGVGDLNVLFRQVAQIVDEQGEQLTSIEDNVHNVRDDTRQADIENRQAARYQKAARNKGCCLLLILAVILTIIILAVVVG</sequence>
<dbReference type="InterPro" id="IPR045242">
    <property type="entry name" value="Syntaxin"/>
</dbReference>
<dbReference type="InterPro" id="IPR006012">
    <property type="entry name" value="Syntaxin/epimorphin_CS"/>
</dbReference>
<comment type="similarity">
    <text evidence="1">Belongs to the syntaxin family.</text>
</comment>
<evidence type="ECO:0000256" key="3">
    <source>
        <dbReference type="SAM" id="Phobius"/>
    </source>
</evidence>
<dbReference type="Gene3D" id="1.20.5.110">
    <property type="match status" value="1"/>
</dbReference>
<dbReference type="PANTHER" id="PTHR19957">
    <property type="entry name" value="SYNTAXIN"/>
    <property type="match status" value="1"/>
</dbReference>
<dbReference type="PROSITE" id="PS00914">
    <property type="entry name" value="SYNTAXIN"/>
    <property type="match status" value="1"/>
</dbReference>
<dbReference type="Gene3D" id="1.20.58.70">
    <property type="match status" value="1"/>
</dbReference>
<feature type="region of interest" description="Disordered" evidence="2">
    <location>
        <begin position="1"/>
        <end position="32"/>
    </location>
</feature>
<dbReference type="SUPFAM" id="SSF47661">
    <property type="entry name" value="t-snare proteins"/>
    <property type="match status" value="1"/>
</dbReference>
<accession>A0A0B7KJF6</accession>
<name>A0A0B7KJF6_BIOOC</name>
<dbReference type="EMBL" id="CDPU01000045">
    <property type="protein sequence ID" value="CEO54781.1"/>
    <property type="molecule type" value="Genomic_DNA"/>
</dbReference>
<dbReference type="GO" id="GO:0012505">
    <property type="term" value="C:endomembrane system"/>
    <property type="evidence" value="ECO:0007669"/>
    <property type="project" value="TreeGrafter"/>
</dbReference>
<protein>
    <recommendedName>
        <fullName evidence="4">t-SNARE coiled-coil homology domain-containing protein</fullName>
    </recommendedName>
</protein>
<evidence type="ECO:0000256" key="1">
    <source>
        <dbReference type="ARBA" id="ARBA00009063"/>
    </source>
</evidence>
<dbReference type="AlphaFoldDB" id="A0A0B7KJF6"/>
<evidence type="ECO:0000313" key="5">
    <source>
        <dbReference type="EMBL" id="CEO54781.1"/>
    </source>
</evidence>
<dbReference type="GO" id="GO:0048278">
    <property type="term" value="P:vesicle docking"/>
    <property type="evidence" value="ECO:0007669"/>
    <property type="project" value="TreeGrafter"/>
</dbReference>
<dbReference type="GO" id="GO:0006886">
    <property type="term" value="P:intracellular protein transport"/>
    <property type="evidence" value="ECO:0007669"/>
    <property type="project" value="InterPro"/>
</dbReference>
<dbReference type="FunFam" id="1.20.5.110:FF:000059">
    <property type="entry name" value="Related to syntaxin 12"/>
    <property type="match status" value="1"/>
</dbReference>
<feature type="transmembrane region" description="Helical" evidence="3">
    <location>
        <begin position="300"/>
        <end position="319"/>
    </location>
</feature>
<dbReference type="PANTHER" id="PTHR19957:SF38">
    <property type="entry name" value="LD27581P"/>
    <property type="match status" value="1"/>
</dbReference>
<dbReference type="GO" id="GO:0000149">
    <property type="term" value="F:SNARE binding"/>
    <property type="evidence" value="ECO:0007669"/>
    <property type="project" value="TreeGrafter"/>
</dbReference>
<dbReference type="Pfam" id="PF05739">
    <property type="entry name" value="SNARE"/>
    <property type="match status" value="1"/>
</dbReference>
<keyword evidence="3" id="KW-0472">Membrane</keyword>
<reference evidence="5" key="1">
    <citation type="submission" date="2015-01" db="EMBL/GenBank/DDBJ databases">
        <authorList>
            <person name="Durling Mikael"/>
        </authorList>
    </citation>
    <scope>NUCLEOTIDE SEQUENCE</scope>
</reference>
<feature type="region of interest" description="Disordered" evidence="2">
    <location>
        <begin position="182"/>
        <end position="204"/>
    </location>
</feature>
<gene>
    <name evidence="5" type="ORF">BN869_000010839_1</name>
</gene>
<feature type="compositionally biased region" description="Basic and acidic residues" evidence="2">
    <location>
        <begin position="7"/>
        <end position="17"/>
    </location>
</feature>
<proteinExistence type="inferred from homology"/>
<dbReference type="GO" id="GO:0031201">
    <property type="term" value="C:SNARE complex"/>
    <property type="evidence" value="ECO:0007669"/>
    <property type="project" value="TreeGrafter"/>
</dbReference>
<feature type="domain" description="T-SNARE coiled-coil homology" evidence="4">
    <location>
        <begin position="226"/>
        <end position="288"/>
    </location>
</feature>
<dbReference type="SMART" id="SM00397">
    <property type="entry name" value="t_SNARE"/>
    <property type="match status" value="1"/>
</dbReference>
<dbReference type="PROSITE" id="PS50192">
    <property type="entry name" value="T_SNARE"/>
    <property type="match status" value="1"/>
</dbReference>
<dbReference type="InterPro" id="IPR006011">
    <property type="entry name" value="Syntaxin_N"/>
</dbReference>
<keyword evidence="3" id="KW-1133">Transmembrane helix</keyword>
<evidence type="ECO:0000259" key="4">
    <source>
        <dbReference type="PROSITE" id="PS50192"/>
    </source>
</evidence>
<dbReference type="CDD" id="cd15840">
    <property type="entry name" value="SNARE_Qa"/>
    <property type="match status" value="1"/>
</dbReference>
<organism evidence="5">
    <name type="scientific">Bionectria ochroleuca</name>
    <name type="common">Gliocladium roseum</name>
    <dbReference type="NCBI Taxonomy" id="29856"/>
    <lineage>
        <taxon>Eukaryota</taxon>
        <taxon>Fungi</taxon>
        <taxon>Dikarya</taxon>
        <taxon>Ascomycota</taxon>
        <taxon>Pezizomycotina</taxon>
        <taxon>Sordariomycetes</taxon>
        <taxon>Hypocreomycetidae</taxon>
        <taxon>Hypocreales</taxon>
        <taxon>Bionectriaceae</taxon>
        <taxon>Clonostachys</taxon>
    </lineage>
</organism>
<dbReference type="Pfam" id="PF14523">
    <property type="entry name" value="Syntaxin_2"/>
    <property type="match status" value="1"/>
</dbReference>
<dbReference type="InterPro" id="IPR000727">
    <property type="entry name" value="T_SNARE_dom"/>
</dbReference>
<keyword evidence="3" id="KW-0812">Transmembrane</keyword>